<feature type="compositionally biased region" description="Pro residues" evidence="1">
    <location>
        <begin position="67"/>
        <end position="78"/>
    </location>
</feature>
<name>A0AAV2NFL9_9HYME</name>
<gene>
    <name evidence="2" type="ORF">LPLAT_LOCUS4648</name>
</gene>
<evidence type="ECO:0000313" key="3">
    <source>
        <dbReference type="Proteomes" id="UP001497644"/>
    </source>
</evidence>
<protein>
    <submittedName>
        <fullName evidence="2">Uncharacterized protein</fullName>
    </submittedName>
</protein>
<accession>A0AAV2NFL9</accession>
<dbReference type="Proteomes" id="UP001497644">
    <property type="component" value="Chromosome 15"/>
</dbReference>
<keyword evidence="3" id="KW-1185">Reference proteome</keyword>
<organism evidence="2 3">
    <name type="scientific">Lasius platythorax</name>
    <dbReference type="NCBI Taxonomy" id="488582"/>
    <lineage>
        <taxon>Eukaryota</taxon>
        <taxon>Metazoa</taxon>
        <taxon>Ecdysozoa</taxon>
        <taxon>Arthropoda</taxon>
        <taxon>Hexapoda</taxon>
        <taxon>Insecta</taxon>
        <taxon>Pterygota</taxon>
        <taxon>Neoptera</taxon>
        <taxon>Endopterygota</taxon>
        <taxon>Hymenoptera</taxon>
        <taxon>Apocrita</taxon>
        <taxon>Aculeata</taxon>
        <taxon>Formicoidea</taxon>
        <taxon>Formicidae</taxon>
        <taxon>Formicinae</taxon>
        <taxon>Lasius</taxon>
        <taxon>Lasius</taxon>
    </lineage>
</organism>
<dbReference type="EMBL" id="OZ034838">
    <property type="protein sequence ID" value="CAL1678864.1"/>
    <property type="molecule type" value="Genomic_DNA"/>
</dbReference>
<proteinExistence type="predicted"/>
<sequence length="132" mass="15112">MEHRSINNLDEAIDYAVKISKNLEAEKSHEQQSMQKLNFVVRSDSYNTKPQEREQSKSILKNSNNPTPKPWIRPLIPGVPSPNSPDVCRYCKYPGHNINTCRKLAFRNNNQPSAENAEKTQTTAHPIIIIEE</sequence>
<dbReference type="AlphaFoldDB" id="A0AAV2NFL9"/>
<evidence type="ECO:0000256" key="1">
    <source>
        <dbReference type="SAM" id="MobiDB-lite"/>
    </source>
</evidence>
<reference evidence="2" key="1">
    <citation type="submission" date="2024-04" db="EMBL/GenBank/DDBJ databases">
        <authorList>
            <consortium name="Molecular Ecology Group"/>
        </authorList>
    </citation>
    <scope>NUCLEOTIDE SEQUENCE</scope>
</reference>
<evidence type="ECO:0000313" key="2">
    <source>
        <dbReference type="EMBL" id="CAL1678864.1"/>
    </source>
</evidence>
<feature type="region of interest" description="Disordered" evidence="1">
    <location>
        <begin position="26"/>
        <end position="78"/>
    </location>
</feature>
<feature type="compositionally biased region" description="Polar residues" evidence="1">
    <location>
        <begin position="57"/>
        <end position="66"/>
    </location>
</feature>